<dbReference type="AlphaFoldDB" id="A0A9D7FEX1"/>
<feature type="domain" description="PpiC" evidence="9">
    <location>
        <begin position="148"/>
        <end position="240"/>
    </location>
</feature>
<evidence type="ECO:0000256" key="6">
    <source>
        <dbReference type="ARBA" id="ARBA00023235"/>
    </source>
</evidence>
<feature type="chain" id="PRO_5038869239" description="peptidylprolyl isomerase" evidence="8">
    <location>
        <begin position="29"/>
        <end position="301"/>
    </location>
</feature>
<dbReference type="Gene3D" id="3.10.50.40">
    <property type="match status" value="1"/>
</dbReference>
<feature type="signal peptide" evidence="8">
    <location>
        <begin position="1"/>
        <end position="28"/>
    </location>
</feature>
<evidence type="ECO:0000256" key="5">
    <source>
        <dbReference type="ARBA" id="ARBA00023110"/>
    </source>
</evidence>
<protein>
    <recommendedName>
        <fullName evidence="3">peptidylprolyl isomerase</fullName>
        <ecNumber evidence="3">5.2.1.8</ecNumber>
    </recommendedName>
</protein>
<dbReference type="EMBL" id="JADJNC010000040">
    <property type="protein sequence ID" value="MBK7424678.1"/>
    <property type="molecule type" value="Genomic_DNA"/>
</dbReference>
<dbReference type="PANTHER" id="PTHR47245">
    <property type="entry name" value="PEPTIDYLPROLYL ISOMERASE"/>
    <property type="match status" value="1"/>
</dbReference>
<dbReference type="GO" id="GO:0003755">
    <property type="term" value="F:peptidyl-prolyl cis-trans isomerase activity"/>
    <property type="evidence" value="ECO:0007669"/>
    <property type="project" value="UniProtKB-KW"/>
</dbReference>
<dbReference type="Gene3D" id="1.10.8.1040">
    <property type="match status" value="1"/>
</dbReference>
<evidence type="ECO:0000256" key="8">
    <source>
        <dbReference type="SAM" id="SignalP"/>
    </source>
</evidence>
<dbReference type="InterPro" id="IPR000297">
    <property type="entry name" value="PPIase_PpiC"/>
</dbReference>
<comment type="similarity">
    <text evidence="2">Belongs to the PpiC/parvulin rotamase family.</text>
</comment>
<dbReference type="SUPFAM" id="SSF54534">
    <property type="entry name" value="FKBP-like"/>
    <property type="match status" value="1"/>
</dbReference>
<evidence type="ECO:0000313" key="10">
    <source>
        <dbReference type="EMBL" id="MBK7424678.1"/>
    </source>
</evidence>
<proteinExistence type="inferred from homology"/>
<dbReference type="PROSITE" id="PS51257">
    <property type="entry name" value="PROKAR_LIPOPROTEIN"/>
    <property type="match status" value="1"/>
</dbReference>
<evidence type="ECO:0000256" key="3">
    <source>
        <dbReference type="ARBA" id="ARBA00013194"/>
    </source>
</evidence>
<dbReference type="PROSITE" id="PS50198">
    <property type="entry name" value="PPIC_PPIASE_2"/>
    <property type="match status" value="1"/>
</dbReference>
<keyword evidence="4 8" id="KW-0732">Signal</keyword>
<name>A0A9D7FEX1_9RHOO</name>
<dbReference type="PROSITE" id="PS01096">
    <property type="entry name" value="PPIC_PPIASE_1"/>
    <property type="match status" value="1"/>
</dbReference>
<dbReference type="InterPro" id="IPR027304">
    <property type="entry name" value="Trigger_fact/SurA_dom_sf"/>
</dbReference>
<dbReference type="InterPro" id="IPR050245">
    <property type="entry name" value="PrsA_foldase"/>
</dbReference>
<dbReference type="SUPFAM" id="SSF109998">
    <property type="entry name" value="Triger factor/SurA peptide-binding domain-like"/>
    <property type="match status" value="1"/>
</dbReference>
<dbReference type="InterPro" id="IPR046357">
    <property type="entry name" value="PPIase_dom_sf"/>
</dbReference>
<evidence type="ECO:0000256" key="1">
    <source>
        <dbReference type="ARBA" id="ARBA00000971"/>
    </source>
</evidence>
<evidence type="ECO:0000256" key="4">
    <source>
        <dbReference type="ARBA" id="ARBA00022729"/>
    </source>
</evidence>
<keyword evidence="6 7" id="KW-0413">Isomerase</keyword>
<evidence type="ECO:0000313" key="11">
    <source>
        <dbReference type="Proteomes" id="UP000886602"/>
    </source>
</evidence>
<organism evidence="10 11">
    <name type="scientific">Candidatus Propionivibrio dominans</name>
    <dbReference type="NCBI Taxonomy" id="2954373"/>
    <lineage>
        <taxon>Bacteria</taxon>
        <taxon>Pseudomonadati</taxon>
        <taxon>Pseudomonadota</taxon>
        <taxon>Betaproteobacteria</taxon>
        <taxon>Rhodocyclales</taxon>
        <taxon>Rhodocyclaceae</taxon>
        <taxon>Propionivibrio</taxon>
    </lineage>
</organism>
<comment type="caution">
    <text evidence="10">The sequence shown here is derived from an EMBL/GenBank/DDBJ whole genome shotgun (WGS) entry which is preliminary data.</text>
</comment>
<dbReference type="PANTHER" id="PTHR47245:SF1">
    <property type="entry name" value="FOLDASE PROTEIN PRSA"/>
    <property type="match status" value="1"/>
</dbReference>
<reference evidence="10" key="1">
    <citation type="submission" date="2020-10" db="EMBL/GenBank/DDBJ databases">
        <title>Connecting structure to function with the recovery of over 1000 high-quality activated sludge metagenome-assembled genomes encoding full-length rRNA genes using long-read sequencing.</title>
        <authorList>
            <person name="Singleton C.M."/>
            <person name="Petriglieri F."/>
            <person name="Kristensen J.M."/>
            <person name="Kirkegaard R.H."/>
            <person name="Michaelsen T.Y."/>
            <person name="Andersen M.H."/>
            <person name="Karst S.M."/>
            <person name="Dueholm M.S."/>
            <person name="Nielsen P.H."/>
            <person name="Albertsen M."/>
        </authorList>
    </citation>
    <scope>NUCLEOTIDE SEQUENCE</scope>
    <source>
        <strain evidence="10">EsbW_18-Q3-R4-48_MAXAC.044</strain>
    </source>
</reference>
<dbReference type="InterPro" id="IPR023058">
    <property type="entry name" value="PPIase_PpiC_CS"/>
</dbReference>
<evidence type="ECO:0000259" key="9">
    <source>
        <dbReference type="PROSITE" id="PS50198"/>
    </source>
</evidence>
<evidence type="ECO:0000256" key="7">
    <source>
        <dbReference type="PROSITE-ProRule" id="PRU00278"/>
    </source>
</evidence>
<dbReference type="EC" id="5.2.1.8" evidence="3"/>
<keyword evidence="5 7" id="KW-0697">Rotamase</keyword>
<comment type="catalytic activity">
    <reaction evidence="1">
        <text>[protein]-peptidylproline (omega=180) = [protein]-peptidylproline (omega=0)</text>
        <dbReference type="Rhea" id="RHEA:16237"/>
        <dbReference type="Rhea" id="RHEA-COMP:10747"/>
        <dbReference type="Rhea" id="RHEA-COMP:10748"/>
        <dbReference type="ChEBI" id="CHEBI:83833"/>
        <dbReference type="ChEBI" id="CHEBI:83834"/>
        <dbReference type="EC" id="5.2.1.8"/>
    </reaction>
</comment>
<dbReference type="Proteomes" id="UP000886602">
    <property type="component" value="Unassembled WGS sequence"/>
</dbReference>
<gene>
    <name evidence="10" type="ORF">IPJ48_17210</name>
</gene>
<dbReference type="Pfam" id="PF00639">
    <property type="entry name" value="Rotamase"/>
    <property type="match status" value="1"/>
</dbReference>
<evidence type="ECO:0000256" key="2">
    <source>
        <dbReference type="ARBA" id="ARBA00007656"/>
    </source>
</evidence>
<sequence>MTLIKSRILLASAASLLLLGACNSEQNAKPTAAAAAPAVKETAEATVNGFVISKNRVDLIAKQGASAGQPETPESRKTIIDKLAMQTVVAQEAVKKGLDKSPEVNEQIEVIRQSVLANAYVQDFIKNNPVSDDALKAEYERIKATITGSEYKARHILVEKESEAKDIIAKLKKDAGSFEKLAKEKSKDAASKVRGGDLGWFDLNGMVPEFGAAVSSLEKGKFTQEPVKTQYGYHVILLDDSRPIEAPPLEEVKPVLSQQLQQQNLKKQLDDLKAKAKIEIAGAPAPAAPAVPAAPAAPATK</sequence>
<accession>A0A9D7FEX1</accession>